<evidence type="ECO:0000256" key="1">
    <source>
        <dbReference type="SAM" id="MobiDB-lite"/>
    </source>
</evidence>
<reference evidence="2 3" key="1">
    <citation type="submission" date="2018-08" db="EMBL/GenBank/DDBJ databases">
        <title>Salinimonas sediminis sp. nov., a piezophilic bacterium isolated from a deep-sea sediment sample from the New Britain Trench.</title>
        <authorList>
            <person name="Cao J."/>
        </authorList>
    </citation>
    <scope>NUCLEOTIDE SEQUENCE [LARGE SCALE GENOMIC DNA]</scope>
    <source>
        <strain evidence="2 3">N102</strain>
    </source>
</reference>
<evidence type="ECO:0000313" key="3">
    <source>
        <dbReference type="Proteomes" id="UP000262073"/>
    </source>
</evidence>
<dbReference type="AlphaFoldDB" id="A0A346NJX5"/>
<dbReference type="KEGG" id="salm:D0Y50_05240"/>
<accession>A0A346NJX5</accession>
<dbReference type="EMBL" id="CP031769">
    <property type="protein sequence ID" value="AXR05832.1"/>
    <property type="molecule type" value="Genomic_DNA"/>
</dbReference>
<name>A0A346NJX5_9ALTE</name>
<evidence type="ECO:0000313" key="2">
    <source>
        <dbReference type="EMBL" id="AXR05832.1"/>
    </source>
</evidence>
<proteinExistence type="predicted"/>
<dbReference type="RefSeq" id="WP_108566447.1">
    <property type="nucleotide sequence ID" value="NZ_CP031769.1"/>
</dbReference>
<dbReference type="OrthoDB" id="6336681at2"/>
<protein>
    <submittedName>
        <fullName evidence="2">Uncharacterized protein</fullName>
    </submittedName>
</protein>
<feature type="compositionally biased region" description="Polar residues" evidence="1">
    <location>
        <begin position="58"/>
        <end position="74"/>
    </location>
</feature>
<dbReference type="Proteomes" id="UP000262073">
    <property type="component" value="Chromosome"/>
</dbReference>
<gene>
    <name evidence="2" type="ORF">D0Y50_05240</name>
</gene>
<sequence>MSLLNQTQIAALQQMGLCVWQTPANTASAPIATATTVPVAKDRAGHLAALRSTLANSATAKTSPTTIASEQQAPESVLPASHDQANSKERRASAATPLTREQLTRFCALVEDIEQAIQLVTGDLSPVTIMVGQRLQFTHREVTLPVSPEELTATHKRQLWQLLGQTA</sequence>
<feature type="region of interest" description="Disordered" evidence="1">
    <location>
        <begin position="58"/>
        <end position="96"/>
    </location>
</feature>
<organism evidence="2 3">
    <name type="scientific">Salinimonas sediminis</name>
    <dbReference type="NCBI Taxonomy" id="2303538"/>
    <lineage>
        <taxon>Bacteria</taxon>
        <taxon>Pseudomonadati</taxon>
        <taxon>Pseudomonadota</taxon>
        <taxon>Gammaproteobacteria</taxon>
        <taxon>Alteromonadales</taxon>
        <taxon>Alteromonadaceae</taxon>
        <taxon>Alteromonas/Salinimonas group</taxon>
        <taxon>Salinimonas</taxon>
    </lineage>
</organism>
<keyword evidence="3" id="KW-1185">Reference proteome</keyword>